<dbReference type="PANTHER" id="PTHR18916">
    <property type="entry name" value="DYNACTIN 1-RELATED MICROTUBULE-BINDING"/>
    <property type="match status" value="1"/>
</dbReference>
<dbReference type="EMBL" id="KV453910">
    <property type="protein sequence ID" value="ODV80723.1"/>
    <property type="molecule type" value="Genomic_DNA"/>
</dbReference>
<reference evidence="4" key="1">
    <citation type="submission" date="2016-05" db="EMBL/GenBank/DDBJ databases">
        <title>Comparative genomics of biotechnologically important yeasts.</title>
        <authorList>
            <consortium name="DOE Joint Genome Institute"/>
            <person name="Riley R."/>
            <person name="Haridas S."/>
            <person name="Wolfe K.H."/>
            <person name="Lopes M.R."/>
            <person name="Hittinger C.T."/>
            <person name="Goker M."/>
            <person name="Salamov A."/>
            <person name="Wisecaver J."/>
            <person name="Long T.M."/>
            <person name="Aerts A.L."/>
            <person name="Barry K."/>
            <person name="Choi C."/>
            <person name="Clum A."/>
            <person name="Coughlan A.Y."/>
            <person name="Deshpande S."/>
            <person name="Douglass A.P."/>
            <person name="Hanson S.J."/>
            <person name="Klenk H.-P."/>
            <person name="Labutti K."/>
            <person name="Lapidus A."/>
            <person name="Lindquist E."/>
            <person name="Lipzen A."/>
            <person name="Meier-Kolthoff J.P."/>
            <person name="Ohm R.A."/>
            <person name="Otillar R.P."/>
            <person name="Pangilinan J."/>
            <person name="Peng Y."/>
            <person name="Rokas A."/>
            <person name="Rosa C.A."/>
            <person name="Scheuner C."/>
            <person name="Sibirny A.A."/>
            <person name="Slot J.C."/>
            <person name="Stielow J.B."/>
            <person name="Sun H."/>
            <person name="Kurtzman C.P."/>
            <person name="Blackwell M."/>
            <person name="Grigoriev I.V."/>
            <person name="Jeffries T.W."/>
        </authorList>
    </citation>
    <scope>NUCLEOTIDE SEQUENCE [LARGE SCALE GENOMIC DNA]</scope>
    <source>
        <strain evidence="4">NRRL Y-17324</strain>
    </source>
</reference>
<feature type="coiled-coil region" evidence="1">
    <location>
        <begin position="129"/>
        <end position="156"/>
    </location>
</feature>
<dbReference type="OrthoDB" id="2130750at2759"/>
<feature type="coiled-coil region" evidence="1">
    <location>
        <begin position="207"/>
        <end position="244"/>
    </location>
</feature>
<protein>
    <recommendedName>
        <fullName evidence="2">CAP-Gly domain-containing protein</fullName>
    </recommendedName>
</protein>
<feature type="coiled-coil region" evidence="1">
    <location>
        <begin position="272"/>
        <end position="314"/>
    </location>
</feature>
<gene>
    <name evidence="3" type="ORF">CANTADRAFT_47147</name>
</gene>
<dbReference type="RefSeq" id="XP_020065845.1">
    <property type="nucleotide sequence ID" value="XM_020209432.1"/>
</dbReference>
<dbReference type="STRING" id="984487.A0A1E4SMI5"/>
<dbReference type="Pfam" id="PF01302">
    <property type="entry name" value="CAP_GLY"/>
    <property type="match status" value="1"/>
</dbReference>
<keyword evidence="1" id="KW-0175">Coiled coil</keyword>
<dbReference type="Proteomes" id="UP000094285">
    <property type="component" value="Unassembled WGS sequence"/>
</dbReference>
<feature type="domain" description="CAP-Gly" evidence="2">
    <location>
        <begin position="24"/>
        <end position="71"/>
    </location>
</feature>
<evidence type="ECO:0000313" key="3">
    <source>
        <dbReference type="EMBL" id="ODV80723.1"/>
    </source>
</evidence>
<dbReference type="AlphaFoldDB" id="A0A1E4SMI5"/>
<organism evidence="3 4">
    <name type="scientific">Suhomyces tanzawaensis NRRL Y-17324</name>
    <dbReference type="NCBI Taxonomy" id="984487"/>
    <lineage>
        <taxon>Eukaryota</taxon>
        <taxon>Fungi</taxon>
        <taxon>Dikarya</taxon>
        <taxon>Ascomycota</taxon>
        <taxon>Saccharomycotina</taxon>
        <taxon>Pichiomycetes</taxon>
        <taxon>Debaryomycetaceae</taxon>
        <taxon>Suhomyces</taxon>
    </lineage>
</organism>
<sequence>MADYIDTKVVVPGTRGHGILRYYGAIRGKNGVFAGIELIGPTAATRGKNSGDVEGIQYFRVEIPLTGLFLPIDRLAAVNPHLVGLALAPPSSRNSISSMPSMASSTANHSKTAILNELRATVDEIQPLLQDYEVQLSEKDKKMTKQKADFERAREEWRESIDLMSIAHQENEAYYEKQVDLINEKLLALAKESEEAAQLKLAGDEEIAKLMLQIDDLKMEIIMAEKKTLQQRDLEGTVDELKHELSIRPTFNELVDLQTSLDELETLHKKELDSTEQELRRVIGENKDLQKKLEQVLTEQVENAKKEISDRELEKSLGDEEESLALPIYSPGKVDPSAGKNDWCGLCERDGHSSINCPYENDIF</sequence>
<proteinExistence type="predicted"/>
<keyword evidence="4" id="KW-1185">Reference proteome</keyword>
<dbReference type="PROSITE" id="PS50245">
    <property type="entry name" value="CAP_GLY_2"/>
    <property type="match status" value="1"/>
</dbReference>
<name>A0A1E4SMI5_9ASCO</name>
<dbReference type="Gene3D" id="2.30.30.190">
    <property type="entry name" value="CAP Gly-rich-like domain"/>
    <property type="match status" value="1"/>
</dbReference>
<dbReference type="GeneID" id="30983568"/>
<dbReference type="SMART" id="SM01052">
    <property type="entry name" value="CAP_GLY"/>
    <property type="match status" value="1"/>
</dbReference>
<accession>A0A1E4SMI5</accession>
<dbReference type="SUPFAM" id="SSF74924">
    <property type="entry name" value="Cap-Gly domain"/>
    <property type="match status" value="1"/>
</dbReference>
<evidence type="ECO:0000256" key="1">
    <source>
        <dbReference type="SAM" id="Coils"/>
    </source>
</evidence>
<evidence type="ECO:0000313" key="4">
    <source>
        <dbReference type="Proteomes" id="UP000094285"/>
    </source>
</evidence>
<dbReference type="InterPro" id="IPR000938">
    <property type="entry name" value="CAP-Gly_domain"/>
</dbReference>
<dbReference type="PANTHER" id="PTHR18916:SF83">
    <property type="entry name" value="TIP ELONGATION PROTEIN 1"/>
    <property type="match status" value="1"/>
</dbReference>
<dbReference type="InterPro" id="IPR036859">
    <property type="entry name" value="CAP-Gly_dom_sf"/>
</dbReference>
<evidence type="ECO:0000259" key="2">
    <source>
        <dbReference type="PROSITE" id="PS50245"/>
    </source>
</evidence>